<dbReference type="eggNOG" id="ENOG502RY8K">
    <property type="taxonomic scope" value="Eukaryota"/>
</dbReference>
<dbReference type="OrthoDB" id="5319015at2759"/>
<evidence type="ECO:0000313" key="3">
    <source>
        <dbReference type="Proteomes" id="UP000002059"/>
    </source>
</evidence>
<feature type="domain" description="Mmc1 C-terminal" evidence="1">
    <location>
        <begin position="412"/>
        <end position="606"/>
    </location>
</feature>
<reference evidence="2 3" key="1">
    <citation type="journal article" date="2011" name="PLoS Genet.">
        <title>Comparative genomic analysis of human fungal pathogens causing paracoccidioidomycosis.</title>
        <authorList>
            <person name="Desjardins C.A."/>
            <person name="Champion M.D."/>
            <person name="Holder J.W."/>
            <person name="Muszewska A."/>
            <person name="Goldberg J."/>
            <person name="Bailao A.M."/>
            <person name="Brigido M.M."/>
            <person name="Ferreira M.E."/>
            <person name="Garcia A.M."/>
            <person name="Grynberg M."/>
            <person name="Gujja S."/>
            <person name="Heiman D.I."/>
            <person name="Henn M.R."/>
            <person name="Kodira C.D."/>
            <person name="Leon-Narvaez H."/>
            <person name="Longo L.V."/>
            <person name="Ma L.J."/>
            <person name="Malavazi I."/>
            <person name="Matsuo A.L."/>
            <person name="Morais F.V."/>
            <person name="Pereira M."/>
            <person name="Rodriguez-Brito S."/>
            <person name="Sakthikumar S."/>
            <person name="Salem-Izacc S.M."/>
            <person name="Sykes S.M."/>
            <person name="Teixeira M.M."/>
            <person name="Vallejo M.C."/>
            <person name="Walter M.E."/>
            <person name="Yandava C."/>
            <person name="Young S."/>
            <person name="Zeng Q."/>
            <person name="Zucker J."/>
            <person name="Felipe M.S."/>
            <person name="Goldman G.H."/>
            <person name="Haas B.J."/>
            <person name="McEwen J.G."/>
            <person name="Nino-Vega G."/>
            <person name="Puccia R."/>
            <person name="San-Blas G."/>
            <person name="Soares C.M."/>
            <person name="Birren B.W."/>
            <person name="Cuomo C.A."/>
        </authorList>
    </citation>
    <scope>NUCLEOTIDE SEQUENCE [LARGE SCALE GENOMIC DNA]</scope>
    <source>
        <strain evidence="3">ATCC MYA-826 / Pb01</strain>
    </source>
</reference>
<dbReference type="HOGENOM" id="CLU_023613_1_0_1"/>
<evidence type="ECO:0000259" key="1">
    <source>
        <dbReference type="Pfam" id="PF23868"/>
    </source>
</evidence>
<dbReference type="Pfam" id="PF23867">
    <property type="entry name" value="Mmc1_N"/>
    <property type="match status" value="1"/>
</dbReference>
<organism evidence="2 3">
    <name type="scientific">Paracoccidioides lutzii (strain ATCC MYA-826 / Pb01)</name>
    <name type="common">Paracoccidioides brasiliensis</name>
    <dbReference type="NCBI Taxonomy" id="502779"/>
    <lineage>
        <taxon>Eukaryota</taxon>
        <taxon>Fungi</taxon>
        <taxon>Dikarya</taxon>
        <taxon>Ascomycota</taxon>
        <taxon>Pezizomycotina</taxon>
        <taxon>Eurotiomycetes</taxon>
        <taxon>Eurotiomycetidae</taxon>
        <taxon>Onygenales</taxon>
        <taxon>Ajellomycetaceae</taxon>
        <taxon>Paracoccidioides</taxon>
    </lineage>
</organism>
<sequence length="650" mass="72155">MPRKHRNNQPPKIPSHSSSFNNNQSFILLLPQMPPKLHSSLSMQAILYTESFFFCPSCSTWRRSISSQASSARYRNLNPICRSRSASTFAPPSTAPHAVNFTRNIPERFQELYSALRSVHDVAATHVNSSRLQLALRGLETEMPVIRVAVLGLDNTSTTARLVRLLLADPLSPKQEWEDYLETYRMDTSRGLLIKYGERTDLAADYSLVPTISVPSIALKAANLEILVSPLGASLNADSHITSSAFLVPTIAIQSTSTGAHTFIRYPVHKSIVCGKGIDGLLAYMRLVERANIKEPETIRAAFELNLDKGSTQEKEGISFVDIDSAEAALDTFRKSVQNATEYEKGWLGSGVQPLIEWMSAPPKDETLDPSIRRLVGSVLDGAEESIIKDQNQQKLVRESKTVPEEVRMALQETVSSWAERAHTELRDTLNQAFASKPWRTLSWWKLFWHVDDVGVITSRILRTAWLPEAENGVIWIGGKIHQAGLLNHEANSTLDIQESPEAKLSSSIPKEKLWPTQIPDIRHQLSTLSVPSLHALAQKLVLFSVSTTSLSSALSALVYVSSLSSSVYEAGTIATIGLLVSLRQQQKGWDAARGFWEREVCEEGRRALKDTEESLRTVIYEGGRAIEAAPETKALQQINRARQALSDVK</sequence>
<dbReference type="InterPro" id="IPR056196">
    <property type="entry name" value="Mmc1_C"/>
</dbReference>
<protein>
    <recommendedName>
        <fullName evidence="1">Mmc1 C-terminal domain-containing protein</fullName>
    </recommendedName>
</protein>
<proteinExistence type="predicted"/>
<accession>C1H078</accession>
<dbReference type="EMBL" id="KN294001">
    <property type="protein sequence ID" value="EEH33119.2"/>
    <property type="molecule type" value="Genomic_DNA"/>
</dbReference>
<name>C1H078_PARBA</name>
<dbReference type="PANTHER" id="PTHR38644">
    <property type="entry name" value="EXPRESSED PROTEIN"/>
    <property type="match status" value="1"/>
</dbReference>
<dbReference type="STRING" id="502779.C1H078"/>
<dbReference type="KEGG" id="pbl:PAAG_04172"/>
<dbReference type="RefSeq" id="XP_015699418.1">
    <property type="nucleotide sequence ID" value="XM_015845192.1"/>
</dbReference>
<dbReference type="AlphaFoldDB" id="C1H078"/>
<keyword evidence="3" id="KW-1185">Reference proteome</keyword>
<dbReference type="PANTHER" id="PTHR38644:SF1">
    <property type="entry name" value="EXPRESSED PROTEIN"/>
    <property type="match status" value="1"/>
</dbReference>
<evidence type="ECO:0000313" key="2">
    <source>
        <dbReference type="EMBL" id="EEH33119.2"/>
    </source>
</evidence>
<dbReference type="Pfam" id="PF23868">
    <property type="entry name" value="Mmc1_C"/>
    <property type="match status" value="1"/>
</dbReference>
<dbReference type="OMA" id="WAERAHT"/>
<gene>
    <name evidence="2" type="ORF">PAAG_04172</name>
</gene>
<dbReference type="Proteomes" id="UP000002059">
    <property type="component" value="Partially assembled WGS sequence"/>
</dbReference>
<dbReference type="GeneID" id="9097069"/>
<dbReference type="VEuPathDB" id="FungiDB:PAAG_04172"/>